<dbReference type="InterPro" id="IPR002477">
    <property type="entry name" value="Peptidoglycan-bd-like"/>
</dbReference>
<keyword evidence="8" id="KW-0732">Signal</keyword>
<organism evidence="10 11">
    <name type="scientific">Marinobacterium lacunae</name>
    <dbReference type="NCBI Taxonomy" id="1232683"/>
    <lineage>
        <taxon>Bacteria</taxon>
        <taxon>Pseudomonadati</taxon>
        <taxon>Pseudomonadota</taxon>
        <taxon>Gammaproteobacteria</taxon>
        <taxon>Oceanospirillales</taxon>
        <taxon>Oceanospirillaceae</taxon>
        <taxon>Marinobacterium</taxon>
    </lineage>
</organism>
<evidence type="ECO:0000256" key="3">
    <source>
        <dbReference type="ARBA" id="ARBA00022679"/>
    </source>
</evidence>
<evidence type="ECO:0000256" key="4">
    <source>
        <dbReference type="ARBA" id="ARBA00022960"/>
    </source>
</evidence>
<dbReference type="PROSITE" id="PS52029">
    <property type="entry name" value="LD_TPASE"/>
    <property type="match status" value="1"/>
</dbReference>
<dbReference type="InterPro" id="IPR036366">
    <property type="entry name" value="PGBDSf"/>
</dbReference>
<dbReference type="InterPro" id="IPR005490">
    <property type="entry name" value="LD_TPept_cat_dom"/>
</dbReference>
<evidence type="ECO:0000256" key="5">
    <source>
        <dbReference type="ARBA" id="ARBA00022984"/>
    </source>
</evidence>
<keyword evidence="5 7" id="KW-0573">Peptidoglycan synthesis</keyword>
<dbReference type="Pfam" id="PF03734">
    <property type="entry name" value="YkuD"/>
    <property type="match status" value="1"/>
</dbReference>
<dbReference type="AlphaFoldDB" id="A0A081G2C3"/>
<dbReference type="InterPro" id="IPR038063">
    <property type="entry name" value="Transpep_catalytic_dom"/>
</dbReference>
<dbReference type="GO" id="GO:0009252">
    <property type="term" value="P:peptidoglycan biosynthetic process"/>
    <property type="evidence" value="ECO:0007669"/>
    <property type="project" value="UniProtKB-UniPathway"/>
</dbReference>
<evidence type="ECO:0000256" key="7">
    <source>
        <dbReference type="PROSITE-ProRule" id="PRU01373"/>
    </source>
</evidence>
<dbReference type="Proteomes" id="UP000028252">
    <property type="component" value="Unassembled WGS sequence"/>
</dbReference>
<dbReference type="GO" id="GO:0008360">
    <property type="term" value="P:regulation of cell shape"/>
    <property type="evidence" value="ECO:0007669"/>
    <property type="project" value="UniProtKB-UniRule"/>
</dbReference>
<dbReference type="STRING" id="1232683.ADIMK_0630"/>
<dbReference type="GO" id="GO:0004180">
    <property type="term" value="F:carboxypeptidase activity"/>
    <property type="evidence" value="ECO:0007669"/>
    <property type="project" value="UniProtKB-ARBA"/>
</dbReference>
<dbReference type="PANTHER" id="PTHR41533:SF2">
    <property type="entry name" value="BLR7131 PROTEIN"/>
    <property type="match status" value="1"/>
</dbReference>
<dbReference type="SUPFAM" id="SSF141523">
    <property type="entry name" value="L,D-transpeptidase catalytic domain-like"/>
    <property type="match status" value="1"/>
</dbReference>
<evidence type="ECO:0000256" key="1">
    <source>
        <dbReference type="ARBA" id="ARBA00004752"/>
    </source>
</evidence>
<evidence type="ECO:0000256" key="8">
    <source>
        <dbReference type="SAM" id="SignalP"/>
    </source>
</evidence>
<dbReference type="OrthoDB" id="9778545at2"/>
<feature type="chain" id="PRO_5001757492" description="L,D-TPase catalytic domain-containing protein" evidence="8">
    <location>
        <begin position="23"/>
        <end position="533"/>
    </location>
</feature>
<dbReference type="Pfam" id="PF20142">
    <property type="entry name" value="Scaffold"/>
    <property type="match status" value="1"/>
</dbReference>
<evidence type="ECO:0000313" key="11">
    <source>
        <dbReference type="Proteomes" id="UP000028252"/>
    </source>
</evidence>
<protein>
    <recommendedName>
        <fullName evidence="9">L,D-TPase catalytic domain-containing protein</fullName>
    </recommendedName>
</protein>
<feature type="active site" description="Proton donor/acceptor" evidence="7">
    <location>
        <position position="423"/>
    </location>
</feature>
<gene>
    <name evidence="10" type="ORF">ADIMK_0630</name>
</gene>
<dbReference type="InterPro" id="IPR036365">
    <property type="entry name" value="PGBD-like_sf"/>
</dbReference>
<dbReference type="SUPFAM" id="SSF47090">
    <property type="entry name" value="PGBD-like"/>
    <property type="match status" value="1"/>
</dbReference>
<feature type="active site" description="Nucleophile" evidence="7">
    <location>
        <position position="442"/>
    </location>
</feature>
<dbReference type="EMBL" id="JMQN01000013">
    <property type="protein sequence ID" value="KEA64928.1"/>
    <property type="molecule type" value="Genomic_DNA"/>
</dbReference>
<dbReference type="Pfam" id="PF01471">
    <property type="entry name" value="PG_binding_1"/>
    <property type="match status" value="1"/>
</dbReference>
<comment type="pathway">
    <text evidence="1 7">Cell wall biogenesis; peptidoglycan biosynthesis.</text>
</comment>
<keyword evidence="11" id="KW-1185">Reference proteome</keyword>
<comment type="caution">
    <text evidence="10">The sequence shown here is derived from an EMBL/GenBank/DDBJ whole genome shotgun (WGS) entry which is preliminary data.</text>
</comment>
<dbReference type="InterPro" id="IPR052905">
    <property type="entry name" value="LD-transpeptidase_YkuD-like"/>
</dbReference>
<evidence type="ECO:0000313" key="10">
    <source>
        <dbReference type="EMBL" id="KEA64928.1"/>
    </source>
</evidence>
<feature type="domain" description="L,D-TPase catalytic" evidence="9">
    <location>
        <begin position="292"/>
        <end position="465"/>
    </location>
</feature>
<accession>A0A081G2C3</accession>
<dbReference type="eggNOG" id="COG2989">
    <property type="taxonomic scope" value="Bacteria"/>
</dbReference>
<comment type="similarity">
    <text evidence="2">Belongs to the YkuD family.</text>
</comment>
<keyword evidence="4 7" id="KW-0133">Cell shape</keyword>
<evidence type="ECO:0000259" key="9">
    <source>
        <dbReference type="PROSITE" id="PS52029"/>
    </source>
</evidence>
<keyword evidence="6 7" id="KW-0961">Cell wall biogenesis/degradation</keyword>
<keyword evidence="3" id="KW-0808">Transferase</keyword>
<dbReference type="PATRIC" id="fig|1232683.4.peg.622"/>
<proteinExistence type="inferred from homology"/>
<name>A0A081G2C3_9GAMM</name>
<dbReference type="UniPathway" id="UPA00219"/>
<evidence type="ECO:0000256" key="2">
    <source>
        <dbReference type="ARBA" id="ARBA00005992"/>
    </source>
</evidence>
<dbReference type="CDD" id="cd16913">
    <property type="entry name" value="YkuD_like"/>
    <property type="match status" value="1"/>
</dbReference>
<dbReference type="Gene3D" id="2.40.440.10">
    <property type="entry name" value="L,D-transpeptidase catalytic domain-like"/>
    <property type="match status" value="1"/>
</dbReference>
<reference evidence="10 11" key="1">
    <citation type="submission" date="2014-04" db="EMBL/GenBank/DDBJ databases">
        <title>Marinobacterium kochiensis sp. nov., isolated from sediment sample collected from Kochi backwaters in Kerala, India.</title>
        <authorList>
            <person name="Singh A."/>
            <person name="Pinnaka A.K."/>
        </authorList>
    </citation>
    <scope>NUCLEOTIDE SEQUENCE [LARGE SCALE GENOMIC DNA]</scope>
    <source>
        <strain evidence="10 11">AK27</strain>
    </source>
</reference>
<evidence type="ECO:0000256" key="6">
    <source>
        <dbReference type="ARBA" id="ARBA00023316"/>
    </source>
</evidence>
<dbReference type="GO" id="GO:0071555">
    <property type="term" value="P:cell wall organization"/>
    <property type="evidence" value="ECO:0007669"/>
    <property type="project" value="UniProtKB-UniRule"/>
</dbReference>
<dbReference type="Gene3D" id="1.10.101.10">
    <property type="entry name" value="PGBD-like superfamily/PGBD"/>
    <property type="match status" value="1"/>
</dbReference>
<sequence>MYGLARLALLFMLLLPVAEADAMLPLAPAEMPLVDNQPVPDWPALTALYDRSNSTYLWHRNDGSPDVELIDALLRAVDMAAGQGLSAARYHDRRLLEEMDAARRDILLSDALLRVISDMGRGQPEAEMGSRLWHLDRPSIDPVQLAEQALIQRDPDRMVAALAPSSAQYRALVDLYQHYQLLTKEPPLPELPTDLLIKPDEQSDLIPLLRRYLVRLGDAQPDPLALETAPDLFDQSLQAALRRFQMRHGLEVDGVLGPKTVAELNRPLSQRIEQIRVNLERWRWMPRELGERYVLVSIPGFFLELVDSGQPVLELRTVTGRPRWPTPSFQTHIRLLTVNPSWIVPRSILRKELLPKIKADPSWLANNNMNVERYQDGRWQGVDATTVDWSSLEGLRLRERPGPANSLGRLKFGMDNPFAIYLHDTPAKSLFDKPLRSFSHGCVRVQGIETLAQQLMSDSTPMQSWFSEALEQEQTRNRSLPEPVPVYVVYLSAWVDTEGQAQFRPDVYGLDGQVQARLQRYGSVSSAGMIVNN</sequence>
<dbReference type="GO" id="GO:0016740">
    <property type="term" value="F:transferase activity"/>
    <property type="evidence" value="ECO:0007669"/>
    <property type="project" value="UniProtKB-KW"/>
</dbReference>
<dbReference type="InterPro" id="IPR045380">
    <property type="entry name" value="LD_TPept_scaffold_dom"/>
</dbReference>
<dbReference type="RefSeq" id="WP_051692392.1">
    <property type="nucleotide sequence ID" value="NZ_JMQN01000013.1"/>
</dbReference>
<feature type="signal peptide" evidence="8">
    <location>
        <begin position="1"/>
        <end position="22"/>
    </location>
</feature>
<dbReference type="PANTHER" id="PTHR41533">
    <property type="entry name" value="L,D-TRANSPEPTIDASE HI_1667-RELATED"/>
    <property type="match status" value="1"/>
</dbReference>